<dbReference type="RefSeq" id="WP_120116906.1">
    <property type="nucleotide sequence ID" value="NZ_DAMDJW010000076.1"/>
</dbReference>
<sequence>MKTARVASIVLSVMILGACAANERQTAKDDGVYKESGNTINRDDRHDLYNRSNNNQNYGFVREVKSPVPDETADFGRGDALDREKTASIISKMTVALPNVLDSSVVVTDAEVLISYKLSETDNKTRFETADQVKKTAMSVVPRWYHVYVTDDPALKQNVENIGSMDPYSSNKDNAIKDTIRMMKESSPQGRKVSETENENGESKEDRMINSR</sequence>
<evidence type="ECO:0000256" key="1">
    <source>
        <dbReference type="SAM" id="MobiDB-lite"/>
    </source>
</evidence>
<dbReference type="Pfam" id="PF09580">
    <property type="entry name" value="Spore_YhcN_YlaJ"/>
    <property type="match status" value="1"/>
</dbReference>
<proteinExistence type="predicted"/>
<keyword evidence="2" id="KW-0732">Signal</keyword>
<dbReference type="OrthoDB" id="2691390at2"/>
<feature type="region of interest" description="Disordered" evidence="1">
    <location>
        <begin position="33"/>
        <end position="52"/>
    </location>
</feature>
<feature type="region of interest" description="Disordered" evidence="1">
    <location>
        <begin position="179"/>
        <end position="212"/>
    </location>
</feature>
<accession>A0A429X6C7</accession>
<evidence type="ECO:0000313" key="4">
    <source>
        <dbReference type="Proteomes" id="UP000287296"/>
    </source>
</evidence>
<name>A0A429X6C7_SIMTE</name>
<protein>
    <submittedName>
        <fullName evidence="3">Sporulation protein</fullName>
    </submittedName>
</protein>
<feature type="signal peptide" evidence="2">
    <location>
        <begin position="1"/>
        <end position="20"/>
    </location>
</feature>
<dbReference type="AlphaFoldDB" id="A0A429X6C7"/>
<evidence type="ECO:0000256" key="2">
    <source>
        <dbReference type="SAM" id="SignalP"/>
    </source>
</evidence>
<dbReference type="EMBL" id="QYTW02000015">
    <property type="protein sequence ID" value="RST58922.1"/>
    <property type="molecule type" value="Genomic_DNA"/>
</dbReference>
<evidence type="ECO:0000313" key="3">
    <source>
        <dbReference type="EMBL" id="RST58922.1"/>
    </source>
</evidence>
<feature type="chain" id="PRO_5019361902" evidence="2">
    <location>
        <begin position="21"/>
        <end position="212"/>
    </location>
</feature>
<dbReference type="InterPro" id="IPR019076">
    <property type="entry name" value="Spore_lipoprot_YhcN/YlaJ-like"/>
</dbReference>
<comment type="caution">
    <text evidence="3">The sequence shown here is derived from an EMBL/GenBank/DDBJ whole genome shotgun (WGS) entry which is preliminary data.</text>
</comment>
<gene>
    <name evidence="3" type="ORF">D5F11_014845</name>
</gene>
<dbReference type="Proteomes" id="UP000287296">
    <property type="component" value="Unassembled WGS sequence"/>
</dbReference>
<reference evidence="3 4" key="1">
    <citation type="submission" date="2018-12" db="EMBL/GenBank/DDBJ databases">
        <authorList>
            <person name="Sun L."/>
            <person name="Chen Z."/>
        </authorList>
    </citation>
    <scope>NUCLEOTIDE SEQUENCE [LARGE SCALE GENOMIC DNA]</scope>
    <source>
        <strain evidence="3 4">LMG 29736</strain>
    </source>
</reference>
<organism evidence="3 4">
    <name type="scientific">Siminovitchia terrae</name>
    <name type="common">Bacillus terrae</name>
    <dbReference type="NCBI Taxonomy" id="1914933"/>
    <lineage>
        <taxon>Bacteria</taxon>
        <taxon>Bacillati</taxon>
        <taxon>Bacillota</taxon>
        <taxon>Bacilli</taxon>
        <taxon>Bacillales</taxon>
        <taxon>Bacillaceae</taxon>
        <taxon>Siminovitchia</taxon>
    </lineage>
</organism>
<feature type="compositionally biased region" description="Basic and acidic residues" evidence="1">
    <location>
        <begin position="201"/>
        <end position="212"/>
    </location>
</feature>
<dbReference type="PROSITE" id="PS51257">
    <property type="entry name" value="PROKAR_LIPOPROTEIN"/>
    <property type="match status" value="1"/>
</dbReference>